<dbReference type="EMBL" id="LHZF01000136">
    <property type="protein sequence ID" value="KXV18477.1"/>
    <property type="molecule type" value="Genomic_DNA"/>
</dbReference>
<dbReference type="PATRIC" id="fig|178901.13.peg.3319"/>
<name>A0A149RVF9_9PROT</name>
<protein>
    <submittedName>
        <fullName evidence="1">Uncharacterized protein</fullName>
    </submittedName>
</protein>
<dbReference type="Proteomes" id="UP000075526">
    <property type="component" value="Unassembled WGS sequence"/>
</dbReference>
<proteinExistence type="predicted"/>
<comment type="caution">
    <text evidence="1">The sequence shown here is derived from an EMBL/GenBank/DDBJ whole genome shotgun (WGS) entry which is preliminary data.</text>
</comment>
<reference evidence="1 2" key="1">
    <citation type="submission" date="2015-06" db="EMBL/GenBank/DDBJ databases">
        <title>Improved classification and identification of acetic acid bacteria using matrix-assisted laser desorption/ionization time-of-flight mass spectrometry; Gluconobacter nephelii and Gluconobacter uchimurae are later heterotypic synonyms of Gluconobacter japonicus and Gluconobacter oxydans, respectively.</title>
        <authorList>
            <person name="Li L."/>
            <person name="Cleenwerck I."/>
            <person name="De Vuyst L."/>
            <person name="Vandamme P."/>
        </authorList>
    </citation>
    <scope>NUCLEOTIDE SEQUENCE [LARGE SCALE GENOMIC DNA]</scope>
    <source>
        <strain evidence="1 2">LMG 1552</strain>
    </source>
</reference>
<dbReference type="AlphaFoldDB" id="A0A149RVF9"/>
<organism evidence="1 2">
    <name type="scientific">Acetobacter malorum</name>
    <dbReference type="NCBI Taxonomy" id="178901"/>
    <lineage>
        <taxon>Bacteria</taxon>
        <taxon>Pseudomonadati</taxon>
        <taxon>Pseudomonadota</taxon>
        <taxon>Alphaproteobacteria</taxon>
        <taxon>Acetobacterales</taxon>
        <taxon>Acetobacteraceae</taxon>
        <taxon>Acetobacter</taxon>
    </lineage>
</organism>
<accession>A0A149RVF9</accession>
<dbReference type="RefSeq" id="WP_061507566.1">
    <property type="nucleotide sequence ID" value="NZ_LHZF01000136.1"/>
</dbReference>
<gene>
    <name evidence="1" type="ORF">AD933_03095</name>
</gene>
<sequence length="318" mass="35490">MKQTISPGVLRTAWDPQALYDKAERYIQQAQGPDTDDWEYALWSSLSLELLARAALANVHPVLLAEPDRLGSNVISALGFKPLDKKFEPKSIPITEVFRRLAALHPDFLEEYEKFGILHTGRRNAELHSGEIAFDGIKSASWQPRFYRTCEALLTSMGKTLEDFVGTDEAKAAKLLIAADADESAKAVQSDVEAHRKVWDGKGENERATLSKQAELWARRQAGHRVTCPACKSPALVFGSAVSAATRKLDGDAIIERQEYLPTHFECVACGLKITNLSRLAVVKLADRYFNTQEYDAAEYYAPEPDEWAGYEEDNNEP</sequence>
<evidence type="ECO:0000313" key="2">
    <source>
        <dbReference type="Proteomes" id="UP000075526"/>
    </source>
</evidence>
<evidence type="ECO:0000313" key="1">
    <source>
        <dbReference type="EMBL" id="KXV18477.1"/>
    </source>
</evidence>